<organism evidence="2 3">
    <name type="scientific">Quercus rubra</name>
    <name type="common">Northern red oak</name>
    <name type="synonym">Quercus borealis</name>
    <dbReference type="NCBI Taxonomy" id="3512"/>
    <lineage>
        <taxon>Eukaryota</taxon>
        <taxon>Viridiplantae</taxon>
        <taxon>Streptophyta</taxon>
        <taxon>Embryophyta</taxon>
        <taxon>Tracheophyta</taxon>
        <taxon>Spermatophyta</taxon>
        <taxon>Magnoliopsida</taxon>
        <taxon>eudicotyledons</taxon>
        <taxon>Gunneridae</taxon>
        <taxon>Pentapetalae</taxon>
        <taxon>rosids</taxon>
        <taxon>fabids</taxon>
        <taxon>Fagales</taxon>
        <taxon>Fagaceae</taxon>
        <taxon>Quercus</taxon>
    </lineage>
</organism>
<protein>
    <recommendedName>
        <fullName evidence="1">F-box domain-containing protein</fullName>
    </recommendedName>
</protein>
<gene>
    <name evidence="2" type="ORF">RGQ29_011484</name>
</gene>
<dbReference type="SUPFAM" id="SSF52047">
    <property type="entry name" value="RNI-like"/>
    <property type="match status" value="1"/>
</dbReference>
<reference evidence="2 3" key="1">
    <citation type="journal article" date="2023" name="G3 (Bethesda)">
        <title>A haplotype-resolved chromosome-scale genome for Quercus rubra L. provides insights into the genetics of adaptive traits for red oak species.</title>
        <authorList>
            <person name="Kapoor B."/>
            <person name="Jenkins J."/>
            <person name="Schmutz J."/>
            <person name="Zhebentyayeva T."/>
            <person name="Kuelheim C."/>
            <person name="Coggeshall M."/>
            <person name="Heim C."/>
            <person name="Lasky J.R."/>
            <person name="Leites L."/>
            <person name="Islam-Faridi N."/>
            <person name="Romero-Severson J."/>
            <person name="DeLeo V.L."/>
            <person name="Lucas S.M."/>
            <person name="Lazic D."/>
            <person name="Gailing O."/>
            <person name="Carlson J."/>
            <person name="Staton M."/>
        </authorList>
    </citation>
    <scope>NUCLEOTIDE SEQUENCE [LARGE SCALE GENOMIC DNA]</scope>
    <source>
        <strain evidence="2">Pseudo-F2</strain>
    </source>
</reference>
<comment type="caution">
    <text evidence="2">The sequence shown here is derived from an EMBL/GenBank/DDBJ whole genome shotgun (WGS) entry which is preliminary data.</text>
</comment>
<name>A0AAN7FX97_QUERU</name>
<dbReference type="AlphaFoldDB" id="A0AAN7FX97"/>
<dbReference type="InterPro" id="IPR036047">
    <property type="entry name" value="F-box-like_dom_sf"/>
</dbReference>
<proteinExistence type="predicted"/>
<dbReference type="InterPro" id="IPR001810">
    <property type="entry name" value="F-box_dom"/>
</dbReference>
<keyword evidence="3" id="KW-1185">Reference proteome</keyword>
<dbReference type="EMBL" id="JAXUIC010000002">
    <property type="protein sequence ID" value="KAK4602452.1"/>
    <property type="molecule type" value="Genomic_DNA"/>
</dbReference>
<dbReference type="PANTHER" id="PTHR31639">
    <property type="entry name" value="F-BOX PROTEIN-LIKE"/>
    <property type="match status" value="1"/>
</dbReference>
<evidence type="ECO:0000259" key="1">
    <source>
        <dbReference type="PROSITE" id="PS50181"/>
    </source>
</evidence>
<dbReference type="Pfam" id="PF00646">
    <property type="entry name" value="F-box"/>
    <property type="match status" value="1"/>
</dbReference>
<dbReference type="PROSITE" id="PS50181">
    <property type="entry name" value="FBOX"/>
    <property type="match status" value="1"/>
</dbReference>
<evidence type="ECO:0000313" key="2">
    <source>
        <dbReference type="EMBL" id="KAK4602452.1"/>
    </source>
</evidence>
<sequence>MSDESTFSNLPEHIVHHILSFLEMANIVRLSFTSKSCRESCVSISSLDFDALQYPTLRGFQDQLTNICERFLFLRNERKLSRLCVHSKFIENRTKSSRVVTMLHMAIGCDVEVLDLEFSREKEWEIFSLPICIFHYGSLKSLTINMHSLNLKFPSALRFSNLQSLSLKSIWLVDECFGESNLTIENSSLERFSMLYSYHPELCHLNISGQKLNEIYVKWRFKSPFSKSVKISTPNLRYLKWVSYITSHNCLGSLMHLERVGTLSTM</sequence>
<dbReference type="PANTHER" id="PTHR31639:SF256">
    <property type="entry name" value="OS07G0242900 PROTEIN"/>
    <property type="match status" value="1"/>
</dbReference>
<feature type="domain" description="F-box" evidence="1">
    <location>
        <begin position="4"/>
        <end position="35"/>
    </location>
</feature>
<dbReference type="Proteomes" id="UP001324115">
    <property type="component" value="Unassembled WGS sequence"/>
</dbReference>
<evidence type="ECO:0000313" key="3">
    <source>
        <dbReference type="Proteomes" id="UP001324115"/>
    </source>
</evidence>
<accession>A0AAN7FX97</accession>
<dbReference type="Gene3D" id="1.20.1280.50">
    <property type="match status" value="1"/>
</dbReference>
<dbReference type="SUPFAM" id="SSF81383">
    <property type="entry name" value="F-box domain"/>
    <property type="match status" value="1"/>
</dbReference>